<dbReference type="AlphaFoldDB" id="A0A8I5NFB4"/>
<organism evidence="1 2">
    <name type="scientific">Papio anubis</name>
    <name type="common">Olive baboon</name>
    <dbReference type="NCBI Taxonomy" id="9555"/>
    <lineage>
        <taxon>Eukaryota</taxon>
        <taxon>Metazoa</taxon>
        <taxon>Chordata</taxon>
        <taxon>Craniata</taxon>
        <taxon>Vertebrata</taxon>
        <taxon>Euteleostomi</taxon>
        <taxon>Mammalia</taxon>
        <taxon>Eutheria</taxon>
        <taxon>Euarchontoglires</taxon>
        <taxon>Primates</taxon>
        <taxon>Haplorrhini</taxon>
        <taxon>Catarrhini</taxon>
        <taxon>Cercopithecidae</taxon>
        <taxon>Cercopithecinae</taxon>
        <taxon>Papio</taxon>
    </lineage>
</organism>
<accession>A0A8I5NFB4</accession>
<sequence length="201" mass="22162">GRAEKRRGGEGAGRTTFPFLQLVVVDSESCLPSCHRQAARTVTRGAAAAATAPRPAVAPPLAVARISREELRARRWLGLPAARGAGGLSSHKRFLAERLELRHRRPEPPLLCCLPLFLRAPGSARPPTLLRAHSVAEARVQWCDLGSLQPPPPGLKRFSCFSLPSSWDCRWAIPYLANFFIFSRDRVLSCWPGRSQTPDLR</sequence>
<proteinExistence type="predicted"/>
<keyword evidence="2" id="KW-1185">Reference proteome</keyword>
<dbReference type="Proteomes" id="UP000028761">
    <property type="component" value="Chromosome 7"/>
</dbReference>
<dbReference type="PANTHER" id="PTHR46254:SF6">
    <property type="entry name" value="HIGH MOBILITY GROUP AT-HOOK 2"/>
    <property type="match status" value="1"/>
</dbReference>
<dbReference type="PANTHER" id="PTHR46254">
    <property type="entry name" value="PROTEIN GVQW1-RELATED"/>
    <property type="match status" value="1"/>
</dbReference>
<reference evidence="1 2" key="1">
    <citation type="submission" date="2012-03" db="EMBL/GenBank/DDBJ databases">
        <title>Whole Genome Assembly of Papio anubis.</title>
        <authorList>
            <person name="Liu Y.L."/>
            <person name="Abraham K.A."/>
            <person name="Akbar H.A."/>
            <person name="Ali S.A."/>
            <person name="Anosike U.A."/>
            <person name="Aqrawi P.A."/>
            <person name="Arias F.A."/>
            <person name="Attaway T.A."/>
            <person name="Awwad R.A."/>
            <person name="Babu C.B."/>
            <person name="Bandaranaike D.B."/>
            <person name="Battles P.B."/>
            <person name="Bell A.B."/>
            <person name="Beltran B.B."/>
            <person name="Berhane-Mersha D.B."/>
            <person name="Bess C.B."/>
            <person name="Bickham C.B."/>
            <person name="Bolden T.B."/>
            <person name="Carter K.C."/>
            <person name="Chau D.C."/>
            <person name="Chavez A.C."/>
            <person name="Clerc-Blankenburg K.C."/>
            <person name="Coyle M.C."/>
            <person name="Dao M.D."/>
            <person name="Davila M.L.D."/>
            <person name="Davy-Carroll L.D."/>
            <person name="Denson S.D."/>
            <person name="Dinh H.D."/>
            <person name="Fernandez S.F."/>
            <person name="Fernando P.F."/>
            <person name="Forbes L.F."/>
            <person name="Francis C.F."/>
            <person name="Francisco L.F."/>
            <person name="Fu Q.F."/>
            <person name="Garcia-Iii R.G."/>
            <person name="Garrett T.G."/>
            <person name="Gross S.G."/>
            <person name="Gubbala S.G."/>
            <person name="Hirani K.H."/>
            <person name="Hogues M.H."/>
            <person name="Hollins B.H."/>
            <person name="Jackson L.J."/>
            <person name="Javaid M.J."/>
            <person name="Jhangiani S.J."/>
            <person name="Johnson A.J."/>
            <person name="Johnson B.J."/>
            <person name="Jones J.J."/>
            <person name="Joshi V.J."/>
            <person name="Kalu J.K."/>
            <person name="Khan N.K."/>
            <person name="Korchina V.K."/>
            <person name="Kovar C.K."/>
            <person name="Lago L.L."/>
            <person name="Lara F.L."/>
            <person name="Le T.-K.L."/>
            <person name="Lee S.L."/>
            <person name="Legall-Iii F.L."/>
            <person name="Lemon S.L."/>
            <person name="Liu J.L."/>
            <person name="Liu Y.-S.L."/>
            <person name="Liyanage D.L."/>
            <person name="Lopez J.L."/>
            <person name="Lorensuhewa L.L."/>
            <person name="Mata R.M."/>
            <person name="Mathew T.M."/>
            <person name="Mercado C.M."/>
            <person name="Mercado I.M."/>
            <person name="Morales K.M."/>
            <person name="Morgan M.M."/>
            <person name="Munidasa M.M."/>
            <person name="Ngo D.N."/>
            <person name="Nguyen L.N."/>
            <person name="Nguyen T.N."/>
            <person name="Nguyen N.N."/>
            <person name="Obregon M.O."/>
            <person name="Okwuonu G.O."/>
            <person name="Ongeri F.O."/>
            <person name="Onwere C.O."/>
            <person name="Osifeso I.O."/>
            <person name="Parra A.P."/>
            <person name="Patil S.P."/>
            <person name="Perez A.P."/>
            <person name="Perez Y.P."/>
            <person name="Pham C.P."/>
            <person name="Pu L.-L.P."/>
            <person name="Puazo M.P."/>
            <person name="Quiroz J.Q."/>
            <person name="Rouhana J.R."/>
            <person name="Ruiz M.R."/>
            <person name="Ruiz S.-J.R."/>
            <person name="Saada N.S."/>
            <person name="Santibanez J.S."/>
            <person name="Scheel M.S."/>
            <person name="Schneider B.S."/>
            <person name="Simmons D.S."/>
            <person name="Sisson I.S."/>
            <person name="Tang L.-Y.T."/>
            <person name="Thornton R.T."/>
            <person name="Tisius J.T."/>
            <person name="Toledanes G.T."/>
            <person name="Trejos Z.T."/>
            <person name="Usmani K.U."/>
            <person name="Varghese R.V."/>
            <person name="Vattathil S.V."/>
            <person name="Vee V.V."/>
            <person name="Walker D.W."/>
            <person name="Weissenberger G.W."/>
            <person name="White C.W."/>
            <person name="Williams A.W."/>
            <person name="Woodworth J.W."/>
            <person name="Wright R.W."/>
            <person name="Zhu Y.Z."/>
            <person name="Han Y.H."/>
            <person name="Newsham I.N."/>
            <person name="Nazareth L.N."/>
            <person name="Worley K.W."/>
            <person name="Muzny D.M."/>
            <person name="Rogers J.R."/>
            <person name="Gibbs R.G."/>
        </authorList>
    </citation>
    <scope>NUCLEOTIDE SEQUENCE [LARGE SCALE GENOMIC DNA]</scope>
</reference>
<evidence type="ECO:0000313" key="2">
    <source>
        <dbReference type="Proteomes" id="UP000028761"/>
    </source>
</evidence>
<protein>
    <submittedName>
        <fullName evidence="1">Uncharacterized protein</fullName>
    </submittedName>
</protein>
<dbReference type="Ensembl" id="ENSPANT00000071104.1">
    <property type="protein sequence ID" value="ENSPANP00000047804.1"/>
    <property type="gene ID" value="ENSPANG00000050078.1"/>
</dbReference>
<evidence type="ECO:0000313" key="1">
    <source>
        <dbReference type="Ensembl" id="ENSPANP00000047804.1"/>
    </source>
</evidence>
<reference evidence="1" key="2">
    <citation type="submission" date="2025-08" db="UniProtKB">
        <authorList>
            <consortium name="Ensembl"/>
        </authorList>
    </citation>
    <scope>IDENTIFICATION</scope>
</reference>
<dbReference type="GeneTree" id="ENSGT00940000161627"/>
<name>A0A8I5NFB4_PAPAN</name>
<reference evidence="1" key="3">
    <citation type="submission" date="2025-09" db="UniProtKB">
        <authorList>
            <consortium name="Ensembl"/>
        </authorList>
    </citation>
    <scope>IDENTIFICATION</scope>
</reference>